<comment type="caution">
    <text evidence="3">The sequence shown here is derived from an EMBL/GenBank/DDBJ whole genome shotgun (WGS) entry which is preliminary data.</text>
</comment>
<keyword evidence="4" id="KW-1185">Reference proteome</keyword>
<name>A0A559K0M6_9BACL</name>
<dbReference type="SUPFAM" id="SSF53756">
    <property type="entry name" value="UDP-Glycosyltransferase/glycogen phosphorylase"/>
    <property type="match status" value="1"/>
</dbReference>
<dbReference type="EMBL" id="VNJI01000054">
    <property type="protein sequence ID" value="TVY05646.1"/>
    <property type="molecule type" value="Genomic_DNA"/>
</dbReference>
<dbReference type="InterPro" id="IPR028098">
    <property type="entry name" value="Glyco_trans_4-like_N"/>
</dbReference>
<reference evidence="3 4" key="1">
    <citation type="submission" date="2019-07" db="EMBL/GenBank/DDBJ databases">
        <authorList>
            <person name="Kim J."/>
        </authorList>
    </citation>
    <scope>NUCLEOTIDE SEQUENCE [LARGE SCALE GENOMIC DNA]</scope>
    <source>
        <strain evidence="3 4">JC52</strain>
    </source>
</reference>
<protein>
    <submittedName>
        <fullName evidence="3">Glycosyltransferase family 1 protein</fullName>
    </submittedName>
</protein>
<dbReference type="InterPro" id="IPR001296">
    <property type="entry name" value="Glyco_trans_1"/>
</dbReference>
<evidence type="ECO:0000313" key="4">
    <source>
        <dbReference type="Proteomes" id="UP000317036"/>
    </source>
</evidence>
<dbReference type="OrthoDB" id="9804196at2"/>
<organism evidence="3 4">
    <name type="scientific">Paenibacillus cremeus</name>
    <dbReference type="NCBI Taxonomy" id="2163881"/>
    <lineage>
        <taxon>Bacteria</taxon>
        <taxon>Bacillati</taxon>
        <taxon>Bacillota</taxon>
        <taxon>Bacilli</taxon>
        <taxon>Bacillales</taxon>
        <taxon>Paenibacillaceae</taxon>
        <taxon>Paenibacillus</taxon>
    </lineage>
</organism>
<dbReference type="RefSeq" id="WP_144853840.1">
    <property type="nucleotide sequence ID" value="NZ_VNJI01000054.1"/>
</dbReference>
<dbReference type="GO" id="GO:0016757">
    <property type="term" value="F:glycosyltransferase activity"/>
    <property type="evidence" value="ECO:0007669"/>
    <property type="project" value="TreeGrafter"/>
</dbReference>
<feature type="domain" description="Glycosyltransferase subfamily 4-like N-terminal" evidence="2">
    <location>
        <begin position="16"/>
        <end position="177"/>
    </location>
</feature>
<dbReference type="Pfam" id="PF13439">
    <property type="entry name" value="Glyco_transf_4"/>
    <property type="match status" value="1"/>
</dbReference>
<proteinExistence type="predicted"/>
<dbReference type="Gene3D" id="3.40.50.2000">
    <property type="entry name" value="Glycogen Phosphorylase B"/>
    <property type="match status" value="2"/>
</dbReference>
<keyword evidence="3" id="KW-0808">Transferase</keyword>
<dbReference type="PANTHER" id="PTHR45947:SF3">
    <property type="entry name" value="SULFOQUINOVOSYL TRANSFERASE SQD2"/>
    <property type="match status" value="1"/>
</dbReference>
<sequence length="369" mass="42152">MEPVRILQVVTIMNRGGLETMLMNYYRQMDRSRIQFDFMVHRAEKGQYDDEISRLGGKIYRMPQIRPGNYGVYFKMLDEFFVNHPEYRLIHSHINENSSFVLRAAKQAGVHSRIAHSHTSNLGVDFKLPFRIYARLFMKNSASMYFACSESAGQWLFGKKLLNSGNVTILKNAINLDEFRYSSELRNEIRKKLNIVGGKLVVGHVGRFHKSKNHEFLIDIFKALNKKNPNSVLLLAGDGEERQYIEEKVSNLGLTSAVIFLGIRDDIARVMQAMDIFLFPSFFEGAPVVMIEAQATGLTCVVSDTITREIDLTGRVKYMSLKESPDVWADSILALPQEHEDTTDLLRQKGYDIVTTANSLGEFYLDNVL</sequence>
<dbReference type="CDD" id="cd03812">
    <property type="entry name" value="GT4_CapH-like"/>
    <property type="match status" value="1"/>
</dbReference>
<dbReference type="InterPro" id="IPR050194">
    <property type="entry name" value="Glycosyltransferase_grp1"/>
</dbReference>
<feature type="domain" description="Glycosyl transferase family 1" evidence="1">
    <location>
        <begin position="186"/>
        <end position="305"/>
    </location>
</feature>
<gene>
    <name evidence="3" type="ORF">FPZ49_29160</name>
</gene>
<accession>A0A559K0M6</accession>
<evidence type="ECO:0000313" key="3">
    <source>
        <dbReference type="EMBL" id="TVY05646.1"/>
    </source>
</evidence>
<dbReference type="Proteomes" id="UP000317036">
    <property type="component" value="Unassembled WGS sequence"/>
</dbReference>
<dbReference type="PANTHER" id="PTHR45947">
    <property type="entry name" value="SULFOQUINOVOSYL TRANSFERASE SQD2"/>
    <property type="match status" value="1"/>
</dbReference>
<dbReference type="Pfam" id="PF00534">
    <property type="entry name" value="Glycos_transf_1"/>
    <property type="match status" value="1"/>
</dbReference>
<dbReference type="AlphaFoldDB" id="A0A559K0M6"/>
<evidence type="ECO:0000259" key="2">
    <source>
        <dbReference type="Pfam" id="PF13439"/>
    </source>
</evidence>
<evidence type="ECO:0000259" key="1">
    <source>
        <dbReference type="Pfam" id="PF00534"/>
    </source>
</evidence>